<name>A0AA35SDA5_GEOBA</name>
<accession>A0AA35SDA5</accession>
<feature type="region of interest" description="Disordered" evidence="1">
    <location>
        <begin position="305"/>
        <end position="335"/>
    </location>
</feature>
<dbReference type="EMBL" id="CASHTH010002286">
    <property type="protein sequence ID" value="CAI8027569.1"/>
    <property type="molecule type" value="Genomic_DNA"/>
</dbReference>
<gene>
    <name evidence="3" type="ORF">GBAR_LOCUS15746</name>
</gene>
<evidence type="ECO:0000256" key="1">
    <source>
        <dbReference type="SAM" id="MobiDB-lite"/>
    </source>
</evidence>
<feature type="compositionally biased region" description="Polar residues" evidence="1">
    <location>
        <begin position="312"/>
        <end position="332"/>
    </location>
</feature>
<evidence type="ECO:0000256" key="2">
    <source>
        <dbReference type="SAM" id="Phobius"/>
    </source>
</evidence>
<sequence>MDRVSGRRRAHATLLHMLMVYVPCLSLIKSLKGVQGLSLCSSPSSEDGIISVCPATTVTLTCTASGVVALGWRNQNGAIRGFSASDPESMVIEEGPYTLTLVSVDNDDGDSDADLTSTLEVTYSCDTHLVLVGETVTTCSLPSLTWLPCIGNVTCVQPSAVAPSTTPSIHSTSPRNSIGVIAGSVLASLFLVGITVVTLIVLVFVYKDRLKKWKVSRVVQDNCYGAQEMLMRPGSSTGTLSVSTSPPLHSPRALPSYDVITTTGSSVPYYSHVDPTTEASGNGSSSTVVYSETIESMRRVVASHSTDDGLVTSHQPTLPSQYSTMGPTSLQAPQGEKYAELVFESSGGPPMPSLDTLVPPVQYTMVKPSNKPHPKSHRPDPCERSDVSVGPDKHPLEYCEM</sequence>
<feature type="compositionally biased region" description="Basic and acidic residues" evidence="1">
    <location>
        <begin position="377"/>
        <end position="401"/>
    </location>
</feature>
<feature type="transmembrane region" description="Helical" evidence="2">
    <location>
        <begin position="178"/>
        <end position="206"/>
    </location>
</feature>
<feature type="transmembrane region" description="Helical" evidence="2">
    <location>
        <begin position="12"/>
        <end position="31"/>
    </location>
</feature>
<organism evidence="3 4">
    <name type="scientific">Geodia barretti</name>
    <name type="common">Barrett's horny sponge</name>
    <dbReference type="NCBI Taxonomy" id="519541"/>
    <lineage>
        <taxon>Eukaryota</taxon>
        <taxon>Metazoa</taxon>
        <taxon>Porifera</taxon>
        <taxon>Demospongiae</taxon>
        <taxon>Heteroscleromorpha</taxon>
        <taxon>Tetractinellida</taxon>
        <taxon>Astrophorina</taxon>
        <taxon>Geodiidae</taxon>
        <taxon>Geodia</taxon>
    </lineage>
</organism>
<evidence type="ECO:0000313" key="4">
    <source>
        <dbReference type="Proteomes" id="UP001174909"/>
    </source>
</evidence>
<feature type="region of interest" description="Disordered" evidence="1">
    <location>
        <begin position="365"/>
        <end position="401"/>
    </location>
</feature>
<keyword evidence="2" id="KW-0812">Transmembrane</keyword>
<evidence type="ECO:0000313" key="3">
    <source>
        <dbReference type="EMBL" id="CAI8027569.1"/>
    </source>
</evidence>
<comment type="caution">
    <text evidence="3">The sequence shown here is derived from an EMBL/GenBank/DDBJ whole genome shotgun (WGS) entry which is preliminary data.</text>
</comment>
<protein>
    <submittedName>
        <fullName evidence="3">Uncharacterized protein</fullName>
    </submittedName>
</protein>
<dbReference type="Proteomes" id="UP001174909">
    <property type="component" value="Unassembled WGS sequence"/>
</dbReference>
<dbReference type="AlphaFoldDB" id="A0AA35SDA5"/>
<keyword evidence="4" id="KW-1185">Reference proteome</keyword>
<reference evidence="3" key="1">
    <citation type="submission" date="2023-03" db="EMBL/GenBank/DDBJ databases">
        <authorList>
            <person name="Steffen K."/>
            <person name="Cardenas P."/>
        </authorList>
    </citation>
    <scope>NUCLEOTIDE SEQUENCE</scope>
</reference>
<keyword evidence="2" id="KW-0472">Membrane</keyword>
<proteinExistence type="predicted"/>
<keyword evidence="2" id="KW-1133">Transmembrane helix</keyword>